<dbReference type="Pfam" id="PF13699">
    <property type="entry name" value="eCIS_core"/>
    <property type="match status" value="1"/>
</dbReference>
<organism evidence="2 3">
    <name type="scientific">Subsaximicrobium wynnwilliamsii</name>
    <dbReference type="NCBI Taxonomy" id="291179"/>
    <lineage>
        <taxon>Bacteria</taxon>
        <taxon>Pseudomonadati</taxon>
        <taxon>Bacteroidota</taxon>
        <taxon>Flavobacteriia</taxon>
        <taxon>Flavobacteriales</taxon>
        <taxon>Flavobacteriaceae</taxon>
        <taxon>Subsaximicrobium</taxon>
    </lineage>
</organism>
<protein>
    <submittedName>
        <fullName evidence="2">DUF4157 domain-containing protein</fullName>
    </submittedName>
</protein>
<dbReference type="AlphaFoldDB" id="A0A5C6ZMD0"/>
<dbReference type="Proteomes" id="UP000321578">
    <property type="component" value="Unassembled WGS sequence"/>
</dbReference>
<reference evidence="2 3" key="1">
    <citation type="submission" date="2019-08" db="EMBL/GenBank/DDBJ databases">
        <title>Genomes of Subsaximicrobium wynnwilliamsii strains.</title>
        <authorList>
            <person name="Bowman J.P."/>
        </authorList>
    </citation>
    <scope>NUCLEOTIDE SEQUENCE [LARGE SCALE GENOMIC DNA]</scope>
    <source>
        <strain evidence="2 3">2-80-2</strain>
    </source>
</reference>
<dbReference type="RefSeq" id="WP_147084564.1">
    <property type="nucleotide sequence ID" value="NZ_VORM01000003.1"/>
</dbReference>
<gene>
    <name evidence="2" type="ORF">ESY86_00465</name>
</gene>
<dbReference type="OrthoDB" id="292792at2"/>
<proteinExistence type="predicted"/>
<dbReference type="InterPro" id="IPR025295">
    <property type="entry name" value="eCIS_core_dom"/>
</dbReference>
<accession>A0A5C6ZMD0</accession>
<evidence type="ECO:0000313" key="3">
    <source>
        <dbReference type="Proteomes" id="UP000321578"/>
    </source>
</evidence>
<dbReference type="EMBL" id="VORO01000001">
    <property type="protein sequence ID" value="TXD91102.1"/>
    <property type="molecule type" value="Genomic_DNA"/>
</dbReference>
<evidence type="ECO:0000259" key="1">
    <source>
        <dbReference type="Pfam" id="PF13699"/>
    </source>
</evidence>
<feature type="domain" description="eCIS core" evidence="1">
    <location>
        <begin position="72"/>
        <end position="137"/>
    </location>
</feature>
<keyword evidence="3" id="KW-1185">Reference proteome</keyword>
<name>A0A5C6ZMD0_9FLAO</name>
<sequence length="483" mass="52739">MKLAETKNPLVANKNIQKKQQPFFNKVGQGGFFSQTKELEKPFFNPYPIQAKLTAGEISENDKDETKNISGLPDSLKVGLEQLSGMDLSSVRVHQNSSKPSKINALAYTQGQEIYLSSGQEKHLPHEGWHVVQQMQGRVKPTLQTKEVSINDNEALEREADVMGTKALQVKGVEQTNVNSQMIGDIGHMASSSRLNTALRHYRNSAVDSASSALIQRVPVAPAVAAAIKALTFAEAITAVGTVVSSAASIVGLVGTAQNDKTGVSNDAIIDPTSGDYLMSDVDRDGLAQVFRVLYFSTVEGLVDKEQSRGTILDDAKQEELKQTALGNVKFSLTRNLAQRLTTTTEEFVQQGDGGTSKETPWGSVKVSVEGSELGNPSTSPPLVEIAERHQVTLPQRPLSFIKRVKLSFESEKDWNLTFNDDIWVRGTKLAPTQGSDLHVGIEAEVAFDWDGDTSRYEWDGPSLITFNNIAQPEWRGPSDPDD</sequence>
<comment type="caution">
    <text evidence="2">The sequence shown here is derived from an EMBL/GenBank/DDBJ whole genome shotgun (WGS) entry which is preliminary data.</text>
</comment>
<evidence type="ECO:0000313" key="2">
    <source>
        <dbReference type="EMBL" id="TXD91102.1"/>
    </source>
</evidence>